<evidence type="ECO:0000313" key="1">
    <source>
        <dbReference type="EMBL" id="DAE00329.1"/>
    </source>
</evidence>
<proteinExistence type="predicted"/>
<sequence length="38" mass="4377">MVVFKSKKPVIEQSVSGFRLPTHLSSVVYILMYLFKGF</sequence>
<organism evidence="1">
    <name type="scientific">Myoviridae sp. ctLnO19</name>
    <dbReference type="NCBI Taxonomy" id="2825085"/>
    <lineage>
        <taxon>Viruses</taxon>
        <taxon>Duplodnaviria</taxon>
        <taxon>Heunggongvirae</taxon>
        <taxon>Uroviricota</taxon>
        <taxon>Caudoviricetes</taxon>
    </lineage>
</organism>
<reference evidence="1" key="1">
    <citation type="journal article" date="2021" name="Proc. Natl. Acad. Sci. U.S.A.">
        <title>A Catalog of Tens of Thousands of Viruses from Human Metagenomes Reveals Hidden Associations with Chronic Diseases.</title>
        <authorList>
            <person name="Tisza M.J."/>
            <person name="Buck C.B."/>
        </authorList>
    </citation>
    <scope>NUCLEOTIDE SEQUENCE</scope>
    <source>
        <strain evidence="1">CtLnO19</strain>
    </source>
</reference>
<protein>
    <submittedName>
        <fullName evidence="1">Uncharacterized protein</fullName>
    </submittedName>
</protein>
<dbReference type="EMBL" id="BK015301">
    <property type="protein sequence ID" value="DAE00329.1"/>
    <property type="molecule type" value="Genomic_DNA"/>
</dbReference>
<accession>A0A8S5P1M7</accession>
<name>A0A8S5P1M7_9CAUD</name>